<accession>A0A9Y2EVC3</accession>
<evidence type="ECO:0000256" key="9">
    <source>
        <dbReference type="ARBA" id="ARBA00022842"/>
    </source>
</evidence>
<evidence type="ECO:0000256" key="5">
    <source>
        <dbReference type="ARBA" id="ARBA00022723"/>
    </source>
</evidence>
<keyword evidence="2 11" id="KW-0808">Transferase</keyword>
<name>A0A9Y2EVC3_9FIRM</name>
<dbReference type="InterPro" id="IPR043519">
    <property type="entry name" value="NT_sf"/>
</dbReference>
<dbReference type="InterPro" id="IPR006674">
    <property type="entry name" value="HD_domain"/>
</dbReference>
<dbReference type="InterPro" id="IPR032828">
    <property type="entry name" value="PolyA_RNA-bd"/>
</dbReference>
<dbReference type="Pfam" id="PF01966">
    <property type="entry name" value="HD"/>
    <property type="match status" value="1"/>
</dbReference>
<keyword evidence="8" id="KW-0067">ATP-binding</keyword>
<evidence type="ECO:0000256" key="11">
    <source>
        <dbReference type="RuleBase" id="RU003953"/>
    </source>
</evidence>
<dbReference type="SUPFAM" id="SSF81891">
    <property type="entry name" value="Poly A polymerase C-terminal region-like"/>
    <property type="match status" value="1"/>
</dbReference>
<keyword evidence="14" id="KW-1185">Reference proteome</keyword>
<dbReference type="GO" id="GO:0042245">
    <property type="term" value="P:RNA repair"/>
    <property type="evidence" value="ECO:0007669"/>
    <property type="project" value="UniProtKB-KW"/>
</dbReference>
<dbReference type="InterPro" id="IPR002646">
    <property type="entry name" value="PolA_pol_head_dom"/>
</dbReference>
<evidence type="ECO:0000256" key="8">
    <source>
        <dbReference type="ARBA" id="ARBA00022840"/>
    </source>
</evidence>
<protein>
    <submittedName>
        <fullName evidence="13">HD domain-containing protein</fullName>
    </submittedName>
</protein>
<evidence type="ECO:0000256" key="4">
    <source>
        <dbReference type="ARBA" id="ARBA00022695"/>
    </source>
</evidence>
<keyword evidence="5" id="KW-0479">Metal-binding</keyword>
<dbReference type="InterPro" id="IPR003607">
    <property type="entry name" value="HD/PDEase_dom"/>
</dbReference>
<evidence type="ECO:0000256" key="3">
    <source>
        <dbReference type="ARBA" id="ARBA00022694"/>
    </source>
</evidence>
<keyword evidence="9" id="KW-0460">Magnesium</keyword>
<keyword evidence="7" id="KW-0692">RNA repair</keyword>
<dbReference type="Proteomes" id="UP001243623">
    <property type="component" value="Chromosome"/>
</dbReference>
<dbReference type="AlphaFoldDB" id="A0A9Y2EVC3"/>
<evidence type="ECO:0000256" key="7">
    <source>
        <dbReference type="ARBA" id="ARBA00022800"/>
    </source>
</evidence>
<dbReference type="PANTHER" id="PTHR47545:SF1">
    <property type="entry name" value="MULTIFUNCTIONAL CCA PROTEIN"/>
    <property type="match status" value="1"/>
</dbReference>
<evidence type="ECO:0000259" key="12">
    <source>
        <dbReference type="PROSITE" id="PS51831"/>
    </source>
</evidence>
<organism evidence="13 14">
    <name type="scientific">Selenobaculum gibii</name>
    <dbReference type="NCBI Taxonomy" id="3054208"/>
    <lineage>
        <taxon>Bacteria</taxon>
        <taxon>Bacillati</taxon>
        <taxon>Bacillota</taxon>
        <taxon>Negativicutes</taxon>
        <taxon>Selenomonadales</taxon>
        <taxon>Selenomonadaceae</taxon>
        <taxon>Selenobaculum</taxon>
    </lineage>
</organism>
<dbReference type="EMBL" id="CP120678">
    <property type="protein sequence ID" value="WIW70894.1"/>
    <property type="molecule type" value="Genomic_DNA"/>
</dbReference>
<dbReference type="PROSITE" id="PS51831">
    <property type="entry name" value="HD"/>
    <property type="match status" value="1"/>
</dbReference>
<dbReference type="Pfam" id="PF12627">
    <property type="entry name" value="PolyA_pol_RNAbd"/>
    <property type="match status" value="1"/>
</dbReference>
<dbReference type="PANTHER" id="PTHR47545">
    <property type="entry name" value="MULTIFUNCTIONAL CCA PROTEIN"/>
    <property type="match status" value="1"/>
</dbReference>
<evidence type="ECO:0000256" key="10">
    <source>
        <dbReference type="ARBA" id="ARBA00022884"/>
    </source>
</evidence>
<evidence type="ECO:0000313" key="14">
    <source>
        <dbReference type="Proteomes" id="UP001243623"/>
    </source>
</evidence>
<feature type="domain" description="HD" evidence="12">
    <location>
        <begin position="242"/>
        <end position="338"/>
    </location>
</feature>
<dbReference type="InterPro" id="IPR050124">
    <property type="entry name" value="tRNA_CCA-adding_enzyme"/>
</dbReference>
<dbReference type="GO" id="GO:0008033">
    <property type="term" value="P:tRNA processing"/>
    <property type="evidence" value="ECO:0007669"/>
    <property type="project" value="UniProtKB-KW"/>
</dbReference>
<dbReference type="Pfam" id="PF01743">
    <property type="entry name" value="PolyA_pol"/>
    <property type="match status" value="1"/>
</dbReference>
<keyword evidence="3" id="KW-0819">tRNA processing</keyword>
<dbReference type="GO" id="GO:0016779">
    <property type="term" value="F:nucleotidyltransferase activity"/>
    <property type="evidence" value="ECO:0007669"/>
    <property type="project" value="UniProtKB-KW"/>
</dbReference>
<dbReference type="Gene3D" id="1.10.3090.10">
    <property type="entry name" value="cca-adding enzyme, domain 2"/>
    <property type="match status" value="1"/>
</dbReference>
<dbReference type="SUPFAM" id="SSF81301">
    <property type="entry name" value="Nucleotidyltransferase"/>
    <property type="match status" value="1"/>
</dbReference>
<evidence type="ECO:0000256" key="2">
    <source>
        <dbReference type="ARBA" id="ARBA00022679"/>
    </source>
</evidence>
<dbReference type="GO" id="GO:0003723">
    <property type="term" value="F:RNA binding"/>
    <property type="evidence" value="ECO:0007669"/>
    <property type="project" value="UniProtKB-KW"/>
</dbReference>
<dbReference type="KEGG" id="sgbi:P3F81_00795"/>
<keyword evidence="6" id="KW-0547">Nucleotide-binding</keyword>
<comment type="cofactor">
    <cofactor evidence="1">
        <name>Mg(2+)</name>
        <dbReference type="ChEBI" id="CHEBI:18420"/>
    </cofactor>
</comment>
<dbReference type="CDD" id="cd05398">
    <property type="entry name" value="NT_ClassII-CCAase"/>
    <property type="match status" value="1"/>
</dbReference>
<proteinExistence type="inferred from homology"/>
<comment type="similarity">
    <text evidence="11">Belongs to the tRNA nucleotidyltransferase/poly(A) polymerase family.</text>
</comment>
<evidence type="ECO:0000256" key="6">
    <source>
        <dbReference type="ARBA" id="ARBA00022741"/>
    </source>
</evidence>
<gene>
    <name evidence="13" type="ORF">P3F81_00795</name>
</gene>
<dbReference type="CDD" id="cd00077">
    <property type="entry name" value="HDc"/>
    <property type="match status" value="1"/>
</dbReference>
<reference evidence="13" key="1">
    <citation type="submission" date="2023-03" db="EMBL/GenBank/DDBJ databases">
        <title>Selenobaculum gbiensis gen. nov. sp. nov., a new bacterium isolated from the gut microbiota of IBD patient.</title>
        <authorList>
            <person name="Yeo S."/>
            <person name="Park H."/>
            <person name="Huh C.S."/>
        </authorList>
    </citation>
    <scope>NUCLEOTIDE SEQUENCE</scope>
    <source>
        <strain evidence="13">ICN-92133</strain>
    </source>
</reference>
<keyword evidence="10 11" id="KW-0694">RNA-binding</keyword>
<dbReference type="Gene3D" id="3.30.460.10">
    <property type="entry name" value="Beta Polymerase, domain 2"/>
    <property type="match status" value="1"/>
</dbReference>
<dbReference type="RefSeq" id="WP_147667276.1">
    <property type="nucleotide sequence ID" value="NZ_CP120678.1"/>
</dbReference>
<sequence length="414" mass="47005">MKEIEFCEKVHLLGGKLYIVGGWVRDLLRGVAAHDKDYALCGVCEESFVQTFPQAVRIGKAFPVYLLTVDEKKCEVAFARSEIKSGDGYRGFSIVFDSKITIEEDLYRRDSTMNSIAYDVMTEEIIDPYHGAEDIKAKRIRAVSKHFTDDPVRALRAARQAAQFGFAIDDVTIEYMKQCRREIQLEAKERLVGELEKALKTDIPSRFFSALRDAELLDVTFPHIYALIGKTQPKKYHPEGDAFVHSMQVLDRVAMENNRVEVRFAALAHDIGKGVTPAVMLPHHYGHEKKGIKVLSEWNFLMTLPRLWIKCADFVIKEHMRVNVMKHDGKIVDFIIALGKNPIGADGFSAVIRADNGSLPEFLIHYEFYLGKLSRVCGHSAPQGLSGNQIGAWVRNERLRLYQQLRTQVENNCV</sequence>
<evidence type="ECO:0000256" key="1">
    <source>
        <dbReference type="ARBA" id="ARBA00001946"/>
    </source>
</evidence>
<dbReference type="GO" id="GO:0005524">
    <property type="term" value="F:ATP binding"/>
    <property type="evidence" value="ECO:0007669"/>
    <property type="project" value="UniProtKB-KW"/>
</dbReference>
<evidence type="ECO:0000313" key="13">
    <source>
        <dbReference type="EMBL" id="WIW70894.1"/>
    </source>
</evidence>
<keyword evidence="4" id="KW-0548">Nucleotidyltransferase</keyword>
<dbReference type="GO" id="GO:0046872">
    <property type="term" value="F:metal ion binding"/>
    <property type="evidence" value="ECO:0007669"/>
    <property type="project" value="UniProtKB-KW"/>
</dbReference>